<dbReference type="SUPFAM" id="SSF51445">
    <property type="entry name" value="(Trans)glycosidases"/>
    <property type="match status" value="1"/>
</dbReference>
<name>A0A0S4LEJ4_9BACT</name>
<keyword evidence="3" id="KW-0732">Signal</keyword>
<protein>
    <submittedName>
        <fullName evidence="4">Uncharacterized protein</fullName>
    </submittedName>
</protein>
<dbReference type="InterPro" id="IPR018155">
    <property type="entry name" value="Hyaluronidase"/>
</dbReference>
<evidence type="ECO:0000256" key="2">
    <source>
        <dbReference type="ARBA" id="ARBA00023157"/>
    </source>
</evidence>
<dbReference type="EMBL" id="CZQA01000001">
    <property type="protein sequence ID" value="CUS34326.1"/>
    <property type="molecule type" value="Genomic_DNA"/>
</dbReference>
<gene>
    <name evidence="4" type="ORF">COMA1_11640</name>
</gene>
<evidence type="ECO:0000256" key="1">
    <source>
        <dbReference type="ARBA" id="ARBA00008871"/>
    </source>
</evidence>
<organism evidence="4 5">
    <name type="scientific">Candidatus Nitrospira nitrosa</name>
    <dbReference type="NCBI Taxonomy" id="1742972"/>
    <lineage>
        <taxon>Bacteria</taxon>
        <taxon>Pseudomonadati</taxon>
        <taxon>Nitrospirota</taxon>
        <taxon>Nitrospiria</taxon>
        <taxon>Nitrospirales</taxon>
        <taxon>Nitrospiraceae</taxon>
        <taxon>Nitrospira</taxon>
    </lineage>
</organism>
<keyword evidence="2" id="KW-1015">Disulfide bond</keyword>
<dbReference type="AlphaFoldDB" id="A0A0S4LEJ4"/>
<evidence type="ECO:0000256" key="3">
    <source>
        <dbReference type="SAM" id="SignalP"/>
    </source>
</evidence>
<reference evidence="4 5" key="1">
    <citation type="submission" date="2015-10" db="EMBL/GenBank/DDBJ databases">
        <authorList>
            <person name="Gilbert D.G."/>
        </authorList>
    </citation>
    <scope>NUCLEOTIDE SEQUENCE [LARGE SCALE GENOMIC DNA]</scope>
    <source>
        <strain evidence="4">COMA1</strain>
    </source>
</reference>
<proteinExistence type="inferred from homology"/>
<dbReference type="STRING" id="1742972.COMA1_11640"/>
<dbReference type="GO" id="GO:0005975">
    <property type="term" value="P:carbohydrate metabolic process"/>
    <property type="evidence" value="ECO:0007669"/>
    <property type="project" value="InterPro"/>
</dbReference>
<dbReference type="Proteomes" id="UP000199032">
    <property type="component" value="Unassembled WGS sequence"/>
</dbReference>
<feature type="signal peptide" evidence="3">
    <location>
        <begin position="1"/>
        <end position="21"/>
    </location>
</feature>
<keyword evidence="5" id="KW-1185">Reference proteome</keyword>
<dbReference type="Pfam" id="PF01630">
    <property type="entry name" value="Glyco_hydro_56"/>
    <property type="match status" value="1"/>
</dbReference>
<dbReference type="InterPro" id="IPR017853">
    <property type="entry name" value="GH"/>
</dbReference>
<dbReference type="OrthoDB" id="9002634at2"/>
<comment type="similarity">
    <text evidence="1">Belongs to the glycosyl hydrolase 56 family.</text>
</comment>
<evidence type="ECO:0000313" key="5">
    <source>
        <dbReference type="Proteomes" id="UP000199032"/>
    </source>
</evidence>
<dbReference type="Gene3D" id="3.20.20.70">
    <property type="entry name" value="Aldolase class I"/>
    <property type="match status" value="1"/>
</dbReference>
<dbReference type="InterPro" id="IPR013785">
    <property type="entry name" value="Aldolase_TIM"/>
</dbReference>
<feature type="chain" id="PRO_5006623951" evidence="3">
    <location>
        <begin position="22"/>
        <end position="304"/>
    </location>
</feature>
<sequence length="304" mass="34643">MTRSRPFSWPRLFLISLIVVGATGHDMSGAAEGETPSTMQRPFIVFDATLYKNKPSFSDYPVLRPITVLYEWPLFLTGQSSAALPSEQRVRSAVKDLSEASDPVVLDIERWPLKGDAQAVKTSVGKLLMVLSWIKQEMPSAKIGTYGTVPLPDYWRAIRGRTNAEFQAWQRDNDRLDELLPSMDALYPSIYTFYSDRQGWVTYAIAQIEEARRKANGKPVYAFLWPQYHESNYLIGLKPIEPDYWELQLNTVSQYADGVVIWGGWGKHEPEPWNEDAPWWQVTKRFMSRIDGVVPSVPSGLKAH</sequence>
<dbReference type="RefSeq" id="WP_090746211.1">
    <property type="nucleotide sequence ID" value="NZ_CZQA01000001.1"/>
</dbReference>
<accession>A0A0S4LEJ4</accession>
<dbReference type="GO" id="GO:0004415">
    <property type="term" value="F:hyalurononglucosaminidase activity"/>
    <property type="evidence" value="ECO:0007669"/>
    <property type="project" value="InterPro"/>
</dbReference>
<evidence type="ECO:0000313" key="4">
    <source>
        <dbReference type="EMBL" id="CUS34326.1"/>
    </source>
</evidence>